<protein>
    <submittedName>
        <fullName evidence="1">Uncharacterized protein</fullName>
    </submittedName>
</protein>
<name>A0A0P1EJV8_9RHOB</name>
<dbReference type="EMBL" id="CYPS01000007">
    <property type="protein sequence ID" value="CUH41255.1"/>
    <property type="molecule type" value="Genomic_DNA"/>
</dbReference>
<reference evidence="2" key="1">
    <citation type="submission" date="2015-09" db="EMBL/GenBank/DDBJ databases">
        <authorList>
            <person name="Rodrigo-Torres L."/>
            <person name="Arahal D.R."/>
        </authorList>
    </citation>
    <scope>NUCLEOTIDE SEQUENCE [LARGE SCALE GENOMIC DNA]</scope>
    <source>
        <strain evidence="2">CECT 4293</strain>
    </source>
</reference>
<gene>
    <name evidence="1" type="ORF">RUM4293_00123</name>
</gene>
<accession>A0A0P1EJV8</accession>
<proteinExistence type="predicted"/>
<sequence>MWKPIIFAFLIVVTGAAAAMSHEVLSDEFELVSARQA</sequence>
<dbReference type="AlphaFoldDB" id="A0A0P1EJV8"/>
<evidence type="ECO:0000313" key="2">
    <source>
        <dbReference type="Proteomes" id="UP000050786"/>
    </source>
</evidence>
<organism evidence="1 2">
    <name type="scientific">Ruegeria atlantica</name>
    <dbReference type="NCBI Taxonomy" id="81569"/>
    <lineage>
        <taxon>Bacteria</taxon>
        <taxon>Pseudomonadati</taxon>
        <taxon>Pseudomonadota</taxon>
        <taxon>Alphaproteobacteria</taxon>
        <taxon>Rhodobacterales</taxon>
        <taxon>Roseobacteraceae</taxon>
        <taxon>Ruegeria</taxon>
    </lineage>
</organism>
<dbReference type="Proteomes" id="UP000050786">
    <property type="component" value="Unassembled WGS sequence"/>
</dbReference>
<evidence type="ECO:0000313" key="1">
    <source>
        <dbReference type="EMBL" id="CUH41255.1"/>
    </source>
</evidence>
<keyword evidence="2" id="KW-1185">Reference proteome</keyword>